<proteinExistence type="predicted"/>
<sequence>MLPKIILGAGPGATRRTIHYLFGQGRANEHTDPHLVASWNGFAPDPGRSPHRTPQDVEKQLATQLDQPVKMLGDKAPKHTVWHCPVRAAPEDPILTDAQWAAIAHRIVAAAGIAPEGDEEACRWVAVRHAEDHIHIAATLVRQDGRRPSRDYDQRAVQNEARRIEADYGLRRLKRGDGTAAKRHTSKEHFKAKRQGQDATSREILRQRARRAVAAASDEAEFFAFLEATGVNVRPKRAPSGDITGYSVALHGDVNLHGDPVWFSGSTLAGDLSLPKVRECLTTTRPEPVTTPTANPWHQAIAATERIPHHLVQDDEHAAQGQLAALGATLDLLPLIATTPVRMELNRAAAAFERTTRSRITADHHSARTLRRSLQLIWRSPSPGDDGSGLAMLVDAALTAAVFAMHWHRTRQHAQQEAAAKQALVHLQTASTRIAGPVLDSLAHRTPTQQVKRRYAQHVQQAVPEHVERILDDPAWDALTTVLAQAEKAGHNAATVLDQALGQRTLDDAHSPARALTWRIRRLGERHVPSPLAQAAKARTTVPTRQPARSQEPRAFNSSTGHSASRRRGRWAVAQPGSDAADGRSWLKRSASRLDATAGCGPRRPSGQVGHLRSGEE</sequence>
<feature type="region of interest" description="Disordered" evidence="1">
    <location>
        <begin position="529"/>
        <end position="617"/>
    </location>
</feature>
<dbReference type="EMBL" id="QOIM01000021">
    <property type="protein sequence ID" value="RCG24174.1"/>
    <property type="molecule type" value="Genomic_DNA"/>
</dbReference>
<feature type="compositionally biased region" description="Basic residues" evidence="1">
    <location>
        <begin position="181"/>
        <end position="194"/>
    </location>
</feature>
<evidence type="ECO:0000313" key="4">
    <source>
        <dbReference type="Proteomes" id="UP000253507"/>
    </source>
</evidence>
<dbReference type="AlphaFoldDB" id="A0A367F1C3"/>
<gene>
    <name evidence="3" type="ORF">DQ392_03325</name>
</gene>
<protein>
    <submittedName>
        <fullName evidence="3">Mobilization protein</fullName>
    </submittedName>
</protein>
<feature type="domain" description="MobA/VirD2-like nuclease" evidence="2">
    <location>
        <begin position="70"/>
        <end position="170"/>
    </location>
</feature>
<reference evidence="3 4" key="1">
    <citation type="submission" date="2018-06" db="EMBL/GenBank/DDBJ databases">
        <title>Streptomyces reniochalinae sp. nov. and Streptomyces diacarnus sp. nov. from marine sponges.</title>
        <authorList>
            <person name="Li L."/>
        </authorList>
    </citation>
    <scope>NUCLEOTIDE SEQUENCE [LARGE SCALE GENOMIC DNA]</scope>
    <source>
        <strain evidence="3 4">LHW50302</strain>
    </source>
</reference>
<dbReference type="RefSeq" id="WP_114013940.1">
    <property type="nucleotide sequence ID" value="NZ_QOIM01000021.1"/>
</dbReference>
<evidence type="ECO:0000259" key="2">
    <source>
        <dbReference type="Pfam" id="PF03432"/>
    </source>
</evidence>
<comment type="caution">
    <text evidence="3">The sequence shown here is derived from an EMBL/GenBank/DDBJ whole genome shotgun (WGS) entry which is preliminary data.</text>
</comment>
<dbReference type="OrthoDB" id="4382201at2"/>
<dbReference type="Proteomes" id="UP000253507">
    <property type="component" value="Unassembled WGS sequence"/>
</dbReference>
<evidence type="ECO:0000256" key="1">
    <source>
        <dbReference type="SAM" id="MobiDB-lite"/>
    </source>
</evidence>
<accession>A0A367F1C3</accession>
<organism evidence="3 4">
    <name type="scientific">Streptomyces reniochalinae</name>
    <dbReference type="NCBI Taxonomy" id="2250578"/>
    <lineage>
        <taxon>Bacteria</taxon>
        <taxon>Bacillati</taxon>
        <taxon>Actinomycetota</taxon>
        <taxon>Actinomycetes</taxon>
        <taxon>Kitasatosporales</taxon>
        <taxon>Streptomycetaceae</taxon>
        <taxon>Streptomyces</taxon>
    </lineage>
</organism>
<name>A0A367F1C3_9ACTN</name>
<dbReference type="InterPro" id="IPR005094">
    <property type="entry name" value="Endonuclease_MobA/VirD2"/>
</dbReference>
<evidence type="ECO:0000313" key="3">
    <source>
        <dbReference type="EMBL" id="RCG24174.1"/>
    </source>
</evidence>
<dbReference type="Pfam" id="PF03432">
    <property type="entry name" value="Relaxase"/>
    <property type="match status" value="1"/>
</dbReference>
<keyword evidence="4" id="KW-1185">Reference proteome</keyword>
<feature type="region of interest" description="Disordered" evidence="1">
    <location>
        <begin position="176"/>
        <end position="198"/>
    </location>
</feature>